<feature type="compositionally biased region" description="Polar residues" evidence="1">
    <location>
        <begin position="12"/>
        <end position="21"/>
    </location>
</feature>
<sequence length="447" mass="50870">MAIRSPTLPTFDDSTPQNTGNSLRTKIYRRATTYAGRLQMIFGSHGRSLYVPKSAKVAFVSGANGISGHAIVEHLIRTSKSEWSKIVISSRRELPNYWIDPRIEFVAVDFLEPQEITVEKLRHVCSDVTHAYFTSYVHDDDFRKLRDKNVPLFKNFIDVIDTVCPKLERVCLQTGGKHYGAHLGPVKVPLTEDIPRYDDGGMNFYYTQEDYMFEVQKRRHAWSYNVIRPNGIVGFTPHSNGMSEALTVALYFLISREIGGSGLFPGNKYFYDSIDDQSYAPSIADMTIWASTTEHCKNEAFNHANGDVIVWRYFWPELGKYFGLEETGVDTVQVPEPSFDKTKEKADVMANEFDLVEWAKDKKPVWEAVVNKYGGKVEAFDWGTWGFFMWATGKSWLTIGSTEKARKFGWSRIDNTYDGWIETFRSLENAGILPRASAIRAASAARN</sequence>
<evidence type="ECO:0000256" key="1">
    <source>
        <dbReference type="SAM" id="MobiDB-lite"/>
    </source>
</evidence>
<dbReference type="CDD" id="cd08948">
    <property type="entry name" value="5beta-POR_like_SDR_a"/>
    <property type="match status" value="1"/>
</dbReference>
<dbReference type="Pfam" id="PF22917">
    <property type="entry name" value="PRISE"/>
    <property type="match status" value="1"/>
</dbReference>
<dbReference type="PANTHER" id="PTHR32487">
    <property type="entry name" value="3-OXO-DELTA(4,5)-STEROID 5-BETA-REDUCTASE"/>
    <property type="match status" value="1"/>
</dbReference>
<dbReference type="PANTHER" id="PTHR32487:SF0">
    <property type="entry name" value="3-OXO-DELTA(4,5)-STEROID 5-BETA-REDUCTASE"/>
    <property type="match status" value="1"/>
</dbReference>
<feature type="domain" description="PRISE-like Rossmann-fold" evidence="2">
    <location>
        <begin position="58"/>
        <end position="337"/>
    </location>
</feature>
<accession>A0ABQ8GI62</accession>
<proteinExistence type="predicted"/>
<evidence type="ECO:0000259" key="2">
    <source>
        <dbReference type="Pfam" id="PF22917"/>
    </source>
</evidence>
<dbReference type="SUPFAM" id="SSF51735">
    <property type="entry name" value="NAD(P)-binding Rossmann-fold domains"/>
    <property type="match status" value="1"/>
</dbReference>
<gene>
    <name evidence="3" type="ORF">B0J12DRAFT_778016</name>
</gene>
<evidence type="ECO:0000313" key="3">
    <source>
        <dbReference type="EMBL" id="KAH7054405.1"/>
    </source>
</evidence>
<organism evidence="3 4">
    <name type="scientific">Macrophomina phaseolina</name>
    <dbReference type="NCBI Taxonomy" id="35725"/>
    <lineage>
        <taxon>Eukaryota</taxon>
        <taxon>Fungi</taxon>
        <taxon>Dikarya</taxon>
        <taxon>Ascomycota</taxon>
        <taxon>Pezizomycotina</taxon>
        <taxon>Dothideomycetes</taxon>
        <taxon>Dothideomycetes incertae sedis</taxon>
        <taxon>Botryosphaeriales</taxon>
        <taxon>Botryosphaeriaceae</taxon>
        <taxon>Macrophomina</taxon>
    </lineage>
</organism>
<dbReference type="InterPro" id="IPR036291">
    <property type="entry name" value="NAD(P)-bd_dom_sf"/>
</dbReference>
<dbReference type="InterPro" id="IPR055222">
    <property type="entry name" value="PRISE-like_Rossmann-fold"/>
</dbReference>
<protein>
    <recommendedName>
        <fullName evidence="2">PRISE-like Rossmann-fold domain-containing protein</fullName>
    </recommendedName>
</protein>
<reference evidence="3 4" key="1">
    <citation type="journal article" date="2021" name="Nat. Commun.">
        <title>Genetic determinants of endophytism in the Arabidopsis root mycobiome.</title>
        <authorList>
            <person name="Mesny F."/>
            <person name="Miyauchi S."/>
            <person name="Thiergart T."/>
            <person name="Pickel B."/>
            <person name="Atanasova L."/>
            <person name="Karlsson M."/>
            <person name="Huettel B."/>
            <person name="Barry K.W."/>
            <person name="Haridas S."/>
            <person name="Chen C."/>
            <person name="Bauer D."/>
            <person name="Andreopoulos W."/>
            <person name="Pangilinan J."/>
            <person name="LaButti K."/>
            <person name="Riley R."/>
            <person name="Lipzen A."/>
            <person name="Clum A."/>
            <person name="Drula E."/>
            <person name="Henrissat B."/>
            <person name="Kohler A."/>
            <person name="Grigoriev I.V."/>
            <person name="Martin F.M."/>
            <person name="Hacquard S."/>
        </authorList>
    </citation>
    <scope>NUCLEOTIDE SEQUENCE [LARGE SCALE GENOMIC DNA]</scope>
    <source>
        <strain evidence="3 4">MPI-SDFR-AT-0080</strain>
    </source>
</reference>
<dbReference type="EMBL" id="JAGTJR010000009">
    <property type="protein sequence ID" value="KAH7054405.1"/>
    <property type="molecule type" value="Genomic_DNA"/>
</dbReference>
<evidence type="ECO:0000313" key="4">
    <source>
        <dbReference type="Proteomes" id="UP000774617"/>
    </source>
</evidence>
<feature type="region of interest" description="Disordered" evidence="1">
    <location>
        <begin position="1"/>
        <end position="21"/>
    </location>
</feature>
<keyword evidence="4" id="KW-1185">Reference proteome</keyword>
<comment type="caution">
    <text evidence="3">The sequence shown here is derived from an EMBL/GenBank/DDBJ whole genome shotgun (WGS) entry which is preliminary data.</text>
</comment>
<dbReference type="Gene3D" id="3.40.50.720">
    <property type="entry name" value="NAD(P)-binding Rossmann-like Domain"/>
    <property type="match status" value="1"/>
</dbReference>
<dbReference type="Proteomes" id="UP000774617">
    <property type="component" value="Unassembled WGS sequence"/>
</dbReference>
<name>A0ABQ8GI62_9PEZI</name>